<comment type="function">
    <text evidence="9">Serine/threonine kinase that plays a role in the response to environmental stress. Appears to act upstream of the JUN N-terminal pathway.</text>
</comment>
<keyword evidence="14" id="KW-1133">Transmembrane helix</keyword>
<evidence type="ECO:0000256" key="12">
    <source>
        <dbReference type="PROSITE-ProRule" id="PRU10141"/>
    </source>
</evidence>
<keyword evidence="14" id="KW-0472">Membrane</keyword>
<accession>A0AAY5ET05</accession>
<name>A0AAY5ET05_ELEEL</name>
<dbReference type="SMART" id="SM00220">
    <property type="entry name" value="S_TKc"/>
    <property type="match status" value="1"/>
</dbReference>
<evidence type="ECO:0000256" key="1">
    <source>
        <dbReference type="ARBA" id="ARBA00001946"/>
    </source>
</evidence>
<dbReference type="PANTHER" id="PTHR48012:SF17">
    <property type="entry name" value="MITOGEN-ACTIVATED PROTEIN KINASE KINASE KINASE KINASE 3"/>
    <property type="match status" value="1"/>
</dbReference>
<dbReference type="GO" id="GO:0008349">
    <property type="term" value="F:MAP kinase kinase kinase kinase activity"/>
    <property type="evidence" value="ECO:0007669"/>
    <property type="project" value="InterPro"/>
</dbReference>
<dbReference type="PROSITE" id="PS50219">
    <property type="entry name" value="CNH"/>
    <property type="match status" value="1"/>
</dbReference>
<evidence type="ECO:0000256" key="3">
    <source>
        <dbReference type="ARBA" id="ARBA00022527"/>
    </source>
</evidence>
<feature type="binding site" evidence="11 12">
    <location>
        <position position="45"/>
    </location>
    <ligand>
        <name>ATP</name>
        <dbReference type="ChEBI" id="CHEBI:30616"/>
    </ligand>
</feature>
<dbReference type="PROSITE" id="PS00107">
    <property type="entry name" value="PROTEIN_KINASE_ATP"/>
    <property type="match status" value="1"/>
</dbReference>
<dbReference type="InterPro" id="IPR000719">
    <property type="entry name" value="Prot_kinase_dom"/>
</dbReference>
<keyword evidence="7 9" id="KW-0418">Kinase</keyword>
<comment type="cofactor">
    <cofactor evidence="1 9">
        <name>Mg(2+)</name>
        <dbReference type="ChEBI" id="CHEBI:18420"/>
    </cofactor>
</comment>
<evidence type="ECO:0000256" key="9">
    <source>
        <dbReference type="PIRNR" id="PIRNR038172"/>
    </source>
</evidence>
<feature type="transmembrane region" description="Helical" evidence="14">
    <location>
        <begin position="382"/>
        <end position="403"/>
    </location>
</feature>
<evidence type="ECO:0000259" key="16">
    <source>
        <dbReference type="PROSITE" id="PS50219"/>
    </source>
</evidence>
<dbReference type="SMART" id="SM00036">
    <property type="entry name" value="CNH"/>
    <property type="match status" value="1"/>
</dbReference>
<evidence type="ECO:0000256" key="2">
    <source>
        <dbReference type="ARBA" id="ARBA00008874"/>
    </source>
</evidence>
<comment type="catalytic activity">
    <reaction evidence="9">
        <text>L-seryl-[protein] + ATP = O-phospho-L-seryl-[protein] + ADP + H(+)</text>
        <dbReference type="Rhea" id="RHEA:17989"/>
        <dbReference type="Rhea" id="RHEA-COMP:9863"/>
        <dbReference type="Rhea" id="RHEA-COMP:11604"/>
        <dbReference type="ChEBI" id="CHEBI:15378"/>
        <dbReference type="ChEBI" id="CHEBI:29999"/>
        <dbReference type="ChEBI" id="CHEBI:30616"/>
        <dbReference type="ChEBI" id="CHEBI:83421"/>
        <dbReference type="ChEBI" id="CHEBI:456216"/>
        <dbReference type="EC" id="2.7.11.1"/>
    </reaction>
</comment>
<proteinExistence type="inferred from homology"/>
<evidence type="ECO:0000256" key="11">
    <source>
        <dbReference type="PIRSR" id="PIRSR038172-2"/>
    </source>
</evidence>
<feature type="binding site" evidence="11">
    <location>
        <begin position="22"/>
        <end position="30"/>
    </location>
    <ligand>
        <name>ATP</name>
        <dbReference type="ChEBI" id="CHEBI:30616"/>
    </ligand>
</feature>
<dbReference type="PANTHER" id="PTHR48012">
    <property type="entry name" value="STERILE20-LIKE KINASE, ISOFORM B-RELATED"/>
    <property type="match status" value="1"/>
</dbReference>
<dbReference type="FunFam" id="1.10.510.10:FF:000031">
    <property type="entry name" value="Mitogen-activated protein kinase kinase kinase kinase"/>
    <property type="match status" value="1"/>
</dbReference>
<evidence type="ECO:0000256" key="5">
    <source>
        <dbReference type="ARBA" id="ARBA00022679"/>
    </source>
</evidence>
<evidence type="ECO:0000256" key="10">
    <source>
        <dbReference type="PIRSR" id="PIRSR038172-1"/>
    </source>
</evidence>
<keyword evidence="14" id="KW-0812">Transmembrane</keyword>
<evidence type="ECO:0000313" key="18">
    <source>
        <dbReference type="Proteomes" id="UP000314983"/>
    </source>
</evidence>
<sequence length="756" mass="85878">MSSSLDLSRRNPQEDFELIQRIGSGTYGDVYKARNVNTGELAAIKVIKLEPGEDFAVVQQEIVMMKDCKHSNIVAYFGSYLRRDKLWICMEYCGGGSLQDIYHGKGCWSKQHGLFYLHNQGKMHRDIKGANILLTDNGYVKLADFGVSAQISATLAKRKSFIGTPYWMAPEVAAVERKGGYNQLCDIWAVGITAIELAELQPPMFDLHPMRALFLMTKSNFQSPKLKDKVTWTNNFHHFVKMALTKNPKKRPTADKLLQHPFVSQPLSRTLAIELLDKASNPDHAHYSDEDEDPDPEVRSQHVGPQSVSETPAGGTSTEIVKCDWLFLYSHSSSTMRPKVPPPLPPKVRTHTHSRTHTYTHTHSRAHTQSHTHTHTHTHTHFYYFIMDLLFIITLTILLLMLLSTLQMGACFSKVFNGCPLKIHCATSWINPDTRDQYLIFGGEEGVYTLNLNELHESAMEQIFPRRCTWLYVMNNWLLSISGKASQLYSHNLGGLFEQARQMQKLPVAIPTHKLPDKIIPRYVSLTQTCMCRFIVLVRNPYTGHKYLCGAFQSYVALFEWVEAMQRFMLIKIIDFTLPCPLEVFEMLVVPECQYPLICVSVSKGSQPNQVVTFGTVDPNVPVPTFTEPGKHTPQTCVIHVTQLERDTILVCLDRCIKMVNLQGRLKSNKKLSAELTFSFQIEAIVCLQDSVLAFWRHGMQGRSFKTNEITQEISDSSRIFRLLGSDRTVVLESRPTDNPMAQSNLYILAGHENSY</sequence>
<keyword evidence="3 9" id="KW-0723">Serine/threonine-protein kinase</keyword>
<feature type="domain" description="CNH" evidence="16">
    <location>
        <begin position="420"/>
        <end position="729"/>
    </location>
</feature>
<dbReference type="InterPro" id="IPR011009">
    <property type="entry name" value="Kinase-like_dom_sf"/>
</dbReference>
<keyword evidence="18" id="KW-1185">Reference proteome</keyword>
<dbReference type="GO" id="GO:0005737">
    <property type="term" value="C:cytoplasm"/>
    <property type="evidence" value="ECO:0007669"/>
    <property type="project" value="TreeGrafter"/>
</dbReference>
<dbReference type="InterPro" id="IPR021160">
    <property type="entry name" value="MAPKKKK"/>
</dbReference>
<dbReference type="InterPro" id="IPR001180">
    <property type="entry name" value="CNH_dom"/>
</dbReference>
<evidence type="ECO:0000313" key="17">
    <source>
        <dbReference type="Ensembl" id="ENSEEEP00000059699.1"/>
    </source>
</evidence>
<dbReference type="GO" id="GO:0005524">
    <property type="term" value="F:ATP binding"/>
    <property type="evidence" value="ECO:0007669"/>
    <property type="project" value="UniProtKB-UniRule"/>
</dbReference>
<feature type="region of interest" description="Disordered" evidence="13">
    <location>
        <begin position="281"/>
        <end position="316"/>
    </location>
</feature>
<evidence type="ECO:0000256" key="8">
    <source>
        <dbReference type="ARBA" id="ARBA00022840"/>
    </source>
</evidence>
<reference evidence="17" key="2">
    <citation type="submission" date="2025-08" db="UniProtKB">
        <authorList>
            <consortium name="Ensembl"/>
        </authorList>
    </citation>
    <scope>IDENTIFICATION</scope>
</reference>
<feature type="compositionally biased region" description="Polar residues" evidence="13">
    <location>
        <begin position="303"/>
        <end position="316"/>
    </location>
</feature>
<comment type="catalytic activity">
    <reaction evidence="9">
        <text>L-threonyl-[protein] + ATP = O-phospho-L-threonyl-[protein] + ADP + H(+)</text>
        <dbReference type="Rhea" id="RHEA:46608"/>
        <dbReference type="Rhea" id="RHEA-COMP:11060"/>
        <dbReference type="Rhea" id="RHEA-COMP:11605"/>
        <dbReference type="ChEBI" id="CHEBI:15378"/>
        <dbReference type="ChEBI" id="CHEBI:30013"/>
        <dbReference type="ChEBI" id="CHEBI:30616"/>
        <dbReference type="ChEBI" id="CHEBI:61977"/>
        <dbReference type="ChEBI" id="CHEBI:456216"/>
        <dbReference type="EC" id="2.7.11.1"/>
    </reaction>
</comment>
<evidence type="ECO:0000256" key="7">
    <source>
        <dbReference type="ARBA" id="ARBA00022777"/>
    </source>
</evidence>
<protein>
    <recommendedName>
        <fullName evidence="9">Mitogen-activated protein kinase kinase kinase kinase</fullName>
        <ecNumber evidence="9">2.7.11.1</ecNumber>
    </recommendedName>
</protein>
<dbReference type="EC" id="2.7.11.1" evidence="9"/>
<dbReference type="Ensembl" id="ENSEEET00000061157.1">
    <property type="protein sequence ID" value="ENSEEEP00000059699.1"/>
    <property type="gene ID" value="ENSEEEG00000026430.1"/>
</dbReference>
<dbReference type="Proteomes" id="UP000314983">
    <property type="component" value="Chromosome 13"/>
</dbReference>
<evidence type="ECO:0000256" key="4">
    <source>
        <dbReference type="ARBA" id="ARBA00022553"/>
    </source>
</evidence>
<evidence type="ECO:0000259" key="15">
    <source>
        <dbReference type="PROSITE" id="PS50011"/>
    </source>
</evidence>
<dbReference type="InterPro" id="IPR050629">
    <property type="entry name" value="STE20/SPS1-PAK"/>
</dbReference>
<evidence type="ECO:0000256" key="14">
    <source>
        <dbReference type="SAM" id="Phobius"/>
    </source>
</evidence>
<keyword evidence="5 9" id="KW-0808">Transferase</keyword>
<reference evidence="17 18" key="1">
    <citation type="submission" date="2020-05" db="EMBL/GenBank/DDBJ databases">
        <title>Electrophorus electricus (electric eel) genome, fEleEle1, primary haplotype.</title>
        <authorList>
            <person name="Myers G."/>
            <person name="Meyer A."/>
            <person name="Fedrigo O."/>
            <person name="Formenti G."/>
            <person name="Rhie A."/>
            <person name="Tracey A."/>
            <person name="Sims Y."/>
            <person name="Jarvis E.D."/>
        </authorList>
    </citation>
    <scope>NUCLEOTIDE SEQUENCE [LARGE SCALE GENOMIC DNA]</scope>
</reference>
<feature type="domain" description="Protein kinase" evidence="15">
    <location>
        <begin position="16"/>
        <end position="263"/>
    </location>
</feature>
<dbReference type="Pfam" id="PF00780">
    <property type="entry name" value="CNH"/>
    <property type="match status" value="1"/>
</dbReference>
<keyword evidence="4" id="KW-0597">Phosphoprotein</keyword>
<dbReference type="PROSITE" id="PS50011">
    <property type="entry name" value="PROTEIN_KINASE_DOM"/>
    <property type="match status" value="1"/>
</dbReference>
<dbReference type="SUPFAM" id="SSF56112">
    <property type="entry name" value="Protein kinase-like (PK-like)"/>
    <property type="match status" value="1"/>
</dbReference>
<reference evidence="17" key="3">
    <citation type="submission" date="2025-09" db="UniProtKB">
        <authorList>
            <consortium name="Ensembl"/>
        </authorList>
    </citation>
    <scope>IDENTIFICATION</scope>
</reference>
<gene>
    <name evidence="17" type="primary">CASK</name>
</gene>
<keyword evidence="6 9" id="KW-0547">Nucleotide-binding</keyword>
<keyword evidence="8 9" id="KW-0067">ATP-binding</keyword>
<dbReference type="PIRSF" id="PIRSF038172">
    <property type="entry name" value="MAPKKKK"/>
    <property type="match status" value="1"/>
</dbReference>
<organism evidence="17 18">
    <name type="scientific">Electrophorus electricus</name>
    <name type="common">Electric eel</name>
    <name type="synonym">Gymnotus electricus</name>
    <dbReference type="NCBI Taxonomy" id="8005"/>
    <lineage>
        <taxon>Eukaryota</taxon>
        <taxon>Metazoa</taxon>
        <taxon>Chordata</taxon>
        <taxon>Craniata</taxon>
        <taxon>Vertebrata</taxon>
        <taxon>Euteleostomi</taxon>
        <taxon>Actinopterygii</taxon>
        <taxon>Neopterygii</taxon>
        <taxon>Teleostei</taxon>
        <taxon>Ostariophysi</taxon>
        <taxon>Gymnotiformes</taxon>
        <taxon>Gymnotoidei</taxon>
        <taxon>Gymnotidae</taxon>
        <taxon>Electrophorus</taxon>
    </lineage>
</organism>
<evidence type="ECO:0000256" key="6">
    <source>
        <dbReference type="ARBA" id="ARBA00022741"/>
    </source>
</evidence>
<dbReference type="Pfam" id="PF00069">
    <property type="entry name" value="Pkinase"/>
    <property type="match status" value="1"/>
</dbReference>
<evidence type="ECO:0000256" key="13">
    <source>
        <dbReference type="SAM" id="MobiDB-lite"/>
    </source>
</evidence>
<dbReference type="Gene3D" id="1.10.510.10">
    <property type="entry name" value="Transferase(Phosphotransferase) domain 1"/>
    <property type="match status" value="1"/>
</dbReference>
<dbReference type="InterPro" id="IPR017441">
    <property type="entry name" value="Protein_kinase_ATP_BS"/>
</dbReference>
<comment type="similarity">
    <text evidence="2 9">Belongs to the protein kinase superfamily. STE Ser/Thr protein kinase family. STE20 subfamily.</text>
</comment>
<dbReference type="GeneTree" id="ENSGT00940000155483"/>
<feature type="active site" description="Proton acceptor" evidence="10">
    <location>
        <position position="126"/>
    </location>
</feature>
<dbReference type="AlphaFoldDB" id="A0AAY5ET05"/>